<protein>
    <submittedName>
        <fullName evidence="2">Uncharacterized protein</fullName>
    </submittedName>
</protein>
<organism evidence="2">
    <name type="scientific">Alexandrium monilatum</name>
    <dbReference type="NCBI Taxonomy" id="311494"/>
    <lineage>
        <taxon>Eukaryota</taxon>
        <taxon>Sar</taxon>
        <taxon>Alveolata</taxon>
        <taxon>Dinophyceae</taxon>
        <taxon>Gonyaulacales</taxon>
        <taxon>Pyrocystaceae</taxon>
        <taxon>Alexandrium</taxon>
    </lineage>
</organism>
<feature type="compositionally biased region" description="Basic and acidic residues" evidence="1">
    <location>
        <begin position="108"/>
        <end position="120"/>
    </location>
</feature>
<evidence type="ECO:0000313" key="2">
    <source>
        <dbReference type="EMBL" id="CAE4592554.1"/>
    </source>
</evidence>
<name>A0A7S4QV22_9DINO</name>
<proteinExistence type="predicted"/>
<sequence length="436" mass="47363">MGHGPSQLDDGPPELCVSYLDVIGVRSQKAEPVGSQPQSTENCEDIDAECQKVQSVEGYLTGDLGQKAEPVGSQSQSIENCEDIDAECQKVQSVQGCLAGDLGAGRHLREAGSKGPDRSDASVPRPLRSSAESECSTAAPSEDEGDVDVRTLGHDLGLVTPLLGVAEDASESDTEVPLPVEKLRDSTHIIFDWDDTLLPTSFIMDAVKICPPKYGAALTRRDGPRRGHVRVGGKLSKDFPCFEALQSHAARVERLLTSASRLARVAIVTSASRPWVFESADRYLPGLNFAGLLKELEIPVYYAHEHSRSREPEEPDLDLAAVCKRNAMAEFLQQASKDGAVRNVVSIGDSQAEKDAAKALTQWDPLVLSSSPRFRRRRPLCKTVKLMADPSLKHLSEELDLLMERLETVACHNGDLDVCITEPEDLTTQVDALIDC</sequence>
<reference evidence="2" key="1">
    <citation type="submission" date="2021-01" db="EMBL/GenBank/DDBJ databases">
        <authorList>
            <person name="Corre E."/>
            <person name="Pelletier E."/>
            <person name="Niang G."/>
            <person name="Scheremetjew M."/>
            <person name="Finn R."/>
            <person name="Kale V."/>
            <person name="Holt S."/>
            <person name="Cochrane G."/>
            <person name="Meng A."/>
            <person name="Brown T."/>
            <person name="Cohen L."/>
        </authorList>
    </citation>
    <scope>NUCLEOTIDE SEQUENCE</scope>
    <source>
        <strain evidence="2">CCMP3105</strain>
    </source>
</reference>
<feature type="region of interest" description="Disordered" evidence="1">
    <location>
        <begin position="108"/>
        <end position="147"/>
    </location>
</feature>
<dbReference type="EMBL" id="HBNR01036329">
    <property type="protein sequence ID" value="CAE4592554.1"/>
    <property type="molecule type" value="Transcribed_RNA"/>
</dbReference>
<dbReference type="PANTHER" id="PTHR38899">
    <property type="entry name" value="DOMAIN OOKINETE PROTEIN, PUTATIVE-RELATED"/>
    <property type="match status" value="1"/>
</dbReference>
<dbReference type="InterPro" id="IPR036412">
    <property type="entry name" value="HAD-like_sf"/>
</dbReference>
<evidence type="ECO:0000256" key="1">
    <source>
        <dbReference type="SAM" id="MobiDB-lite"/>
    </source>
</evidence>
<dbReference type="PANTHER" id="PTHR38899:SF1">
    <property type="entry name" value="PROTEIN KINASE"/>
    <property type="match status" value="1"/>
</dbReference>
<dbReference type="AlphaFoldDB" id="A0A7S4QV22"/>
<dbReference type="SUPFAM" id="SSF56784">
    <property type="entry name" value="HAD-like"/>
    <property type="match status" value="1"/>
</dbReference>
<gene>
    <name evidence="2" type="ORF">AMON00008_LOCUS24991</name>
</gene>
<accession>A0A7S4QV22</accession>
<feature type="compositionally biased region" description="Polar residues" evidence="1">
    <location>
        <begin position="130"/>
        <end position="139"/>
    </location>
</feature>